<evidence type="ECO:0000313" key="1">
    <source>
        <dbReference type="EMBL" id="PIO64794.1"/>
    </source>
</evidence>
<organism evidence="1 2">
    <name type="scientific">Teladorsagia circumcincta</name>
    <name type="common">Brown stomach worm</name>
    <name type="synonym">Ostertagia circumcincta</name>
    <dbReference type="NCBI Taxonomy" id="45464"/>
    <lineage>
        <taxon>Eukaryota</taxon>
        <taxon>Metazoa</taxon>
        <taxon>Ecdysozoa</taxon>
        <taxon>Nematoda</taxon>
        <taxon>Chromadorea</taxon>
        <taxon>Rhabditida</taxon>
        <taxon>Rhabditina</taxon>
        <taxon>Rhabditomorpha</taxon>
        <taxon>Strongyloidea</taxon>
        <taxon>Trichostrongylidae</taxon>
        <taxon>Teladorsagia</taxon>
    </lineage>
</organism>
<proteinExistence type="predicted"/>
<dbReference type="AlphaFoldDB" id="A0A2G9U3N0"/>
<evidence type="ECO:0000313" key="2">
    <source>
        <dbReference type="Proteomes" id="UP000230423"/>
    </source>
</evidence>
<keyword evidence="2" id="KW-1185">Reference proteome</keyword>
<feature type="non-terminal residue" evidence="1">
    <location>
        <position position="164"/>
    </location>
</feature>
<name>A0A2G9U3N0_TELCI</name>
<dbReference type="EMBL" id="KZ349566">
    <property type="protein sequence ID" value="PIO64794.1"/>
    <property type="molecule type" value="Genomic_DNA"/>
</dbReference>
<accession>A0A2G9U3N0</accession>
<gene>
    <name evidence="1" type="ORF">TELCIR_13564</name>
</gene>
<dbReference type="Proteomes" id="UP000230423">
    <property type="component" value="Unassembled WGS sequence"/>
</dbReference>
<sequence length="164" mass="16622">MKSTPTLSLTYEPVTVPTPSDSTVPPAAEFNATLMMEENSTIIESADQTGLQVLPGIASSFTMPPTDPPTTTGDATDQDAAVASFDYGQDYQDTAVLKPEMQVDVVKKITTTTAPYAQLLIFSLLAAPALGCIGGGGSGSQCCTPSQPACIPTPSCVASGGGGG</sequence>
<reference evidence="1 2" key="1">
    <citation type="submission" date="2015-09" db="EMBL/GenBank/DDBJ databases">
        <title>Draft genome of the parasitic nematode Teladorsagia circumcincta isolate WARC Sus (inbred).</title>
        <authorList>
            <person name="Mitreva M."/>
        </authorList>
    </citation>
    <scope>NUCLEOTIDE SEQUENCE [LARGE SCALE GENOMIC DNA]</scope>
    <source>
        <strain evidence="1 2">S</strain>
    </source>
</reference>
<protein>
    <submittedName>
        <fullName evidence="1">Uncharacterized protein</fullName>
    </submittedName>
</protein>